<keyword evidence="2" id="KW-0479">Metal-binding</keyword>
<evidence type="ECO:0000256" key="2">
    <source>
        <dbReference type="ARBA" id="ARBA00022723"/>
    </source>
</evidence>
<comment type="caution">
    <text evidence="9">The sequence shown here is derived from an EMBL/GenBank/DDBJ whole genome shotgun (WGS) entry which is preliminary data.</text>
</comment>
<evidence type="ECO:0000313" key="10">
    <source>
        <dbReference type="Proteomes" id="UP000243579"/>
    </source>
</evidence>
<evidence type="ECO:0000313" key="9">
    <source>
        <dbReference type="EMBL" id="OQR84444.1"/>
    </source>
</evidence>
<proteinExistence type="predicted"/>
<dbReference type="EMBL" id="JNBR01001861">
    <property type="protein sequence ID" value="OQR84444.1"/>
    <property type="molecule type" value="Genomic_DNA"/>
</dbReference>
<keyword evidence="5" id="KW-0862">Zinc</keyword>
<dbReference type="GO" id="GO:0000981">
    <property type="term" value="F:DNA-binding transcription factor activity, RNA polymerase II-specific"/>
    <property type="evidence" value="ECO:0007669"/>
    <property type="project" value="TreeGrafter"/>
</dbReference>
<dbReference type="STRING" id="1202772.A0A1V9YFB5"/>
<accession>A0A1V9YFB5</accession>
<dbReference type="PANTHER" id="PTHR19818">
    <property type="entry name" value="ZINC FINGER PROTEIN ZIC AND GLI"/>
    <property type="match status" value="1"/>
</dbReference>
<dbReference type="AlphaFoldDB" id="A0A1V9YFB5"/>
<dbReference type="InterPro" id="IPR013087">
    <property type="entry name" value="Znf_C2H2_type"/>
</dbReference>
<name>A0A1V9YFB5_ACHHY</name>
<dbReference type="GO" id="GO:0005634">
    <property type="term" value="C:nucleus"/>
    <property type="evidence" value="ECO:0007669"/>
    <property type="project" value="UniProtKB-SubCell"/>
</dbReference>
<dbReference type="GO" id="GO:0008270">
    <property type="term" value="F:zinc ion binding"/>
    <property type="evidence" value="ECO:0007669"/>
    <property type="project" value="UniProtKB-KW"/>
</dbReference>
<evidence type="ECO:0000256" key="6">
    <source>
        <dbReference type="ARBA" id="ARBA00023242"/>
    </source>
</evidence>
<dbReference type="SMART" id="SM00355">
    <property type="entry name" value="ZnF_C2H2"/>
    <property type="match status" value="3"/>
</dbReference>
<keyword evidence="4 7" id="KW-0863">Zinc-finger</keyword>
<dbReference type="OrthoDB" id="3437960at2759"/>
<dbReference type="PANTHER" id="PTHR19818:SF139">
    <property type="entry name" value="PAIR-RULE PROTEIN ODD-PAIRED"/>
    <property type="match status" value="1"/>
</dbReference>
<organism evidence="9 10">
    <name type="scientific">Achlya hypogyna</name>
    <name type="common">Oomycete</name>
    <name type="synonym">Protoachlya hypogyna</name>
    <dbReference type="NCBI Taxonomy" id="1202772"/>
    <lineage>
        <taxon>Eukaryota</taxon>
        <taxon>Sar</taxon>
        <taxon>Stramenopiles</taxon>
        <taxon>Oomycota</taxon>
        <taxon>Saprolegniomycetes</taxon>
        <taxon>Saprolegniales</taxon>
        <taxon>Achlyaceae</taxon>
        <taxon>Achlya</taxon>
    </lineage>
</organism>
<evidence type="ECO:0000256" key="7">
    <source>
        <dbReference type="PROSITE-ProRule" id="PRU00042"/>
    </source>
</evidence>
<evidence type="ECO:0000259" key="8">
    <source>
        <dbReference type="PROSITE" id="PS50157"/>
    </source>
</evidence>
<dbReference type="PROSITE" id="PS50157">
    <property type="entry name" value="ZINC_FINGER_C2H2_2"/>
    <property type="match status" value="3"/>
</dbReference>
<evidence type="ECO:0000256" key="4">
    <source>
        <dbReference type="ARBA" id="ARBA00022771"/>
    </source>
</evidence>
<dbReference type="GO" id="GO:0045944">
    <property type="term" value="P:positive regulation of transcription by RNA polymerase II"/>
    <property type="evidence" value="ECO:0007669"/>
    <property type="project" value="UniProtKB-ARBA"/>
</dbReference>
<dbReference type="Pfam" id="PF00096">
    <property type="entry name" value="zf-C2H2"/>
    <property type="match status" value="2"/>
</dbReference>
<evidence type="ECO:0000256" key="3">
    <source>
        <dbReference type="ARBA" id="ARBA00022737"/>
    </source>
</evidence>
<evidence type="ECO:0000256" key="1">
    <source>
        <dbReference type="ARBA" id="ARBA00004123"/>
    </source>
</evidence>
<dbReference type="FunFam" id="3.30.160.60:FF:000125">
    <property type="entry name" value="Putative zinc finger protein 143"/>
    <property type="match status" value="1"/>
</dbReference>
<keyword evidence="3" id="KW-0677">Repeat</keyword>
<keyword evidence="10" id="KW-1185">Reference proteome</keyword>
<evidence type="ECO:0000256" key="5">
    <source>
        <dbReference type="ARBA" id="ARBA00022833"/>
    </source>
</evidence>
<dbReference type="Gene3D" id="3.30.160.60">
    <property type="entry name" value="Classic Zinc Finger"/>
    <property type="match status" value="3"/>
</dbReference>
<protein>
    <recommendedName>
        <fullName evidence="8">C2H2-type domain-containing protein</fullName>
    </recommendedName>
</protein>
<dbReference type="InterPro" id="IPR036236">
    <property type="entry name" value="Znf_C2H2_sf"/>
</dbReference>
<dbReference type="Proteomes" id="UP000243579">
    <property type="component" value="Unassembled WGS sequence"/>
</dbReference>
<sequence length="235" mass="26662">MHATKPSSDSMMSPERRFGCHIPGCGKRFKRKFTLQEHLNTHTGARPYVCDYEGCQRCFSTHGNLNRHKFIHTGEKPFGCTTCLKRFCTKEKLVRHVKTHTNNLRSTIAPEMLFMRKASTTTDDESDASDHSAVATPLPTTSASEYCFDDEFMSSNIHDEILLALQSLDVEPTPVQPADVAMAALWAEEPAMALKKPEELEQFPAATWNFEDFEDLHTIKTEATWFVPEPFTQMV</sequence>
<keyword evidence="6" id="KW-0539">Nucleus</keyword>
<dbReference type="FunFam" id="3.30.160.60:FF:000870">
    <property type="entry name" value="zinc finger protein 197 isoform X1"/>
    <property type="match status" value="1"/>
</dbReference>
<feature type="domain" description="C2H2-type" evidence="8">
    <location>
        <begin position="48"/>
        <end position="77"/>
    </location>
</feature>
<dbReference type="GO" id="GO:0000978">
    <property type="term" value="F:RNA polymerase II cis-regulatory region sequence-specific DNA binding"/>
    <property type="evidence" value="ECO:0007669"/>
    <property type="project" value="TreeGrafter"/>
</dbReference>
<dbReference type="PROSITE" id="PS00028">
    <property type="entry name" value="ZINC_FINGER_C2H2_1"/>
    <property type="match status" value="3"/>
</dbReference>
<dbReference type="InterPro" id="IPR050329">
    <property type="entry name" value="GLI_C2H2-zinc-finger"/>
</dbReference>
<comment type="subcellular location">
    <subcellularLocation>
        <location evidence="1">Nucleus</location>
    </subcellularLocation>
</comment>
<feature type="domain" description="C2H2-type" evidence="8">
    <location>
        <begin position="78"/>
        <end position="105"/>
    </location>
</feature>
<dbReference type="SUPFAM" id="SSF57667">
    <property type="entry name" value="beta-beta-alpha zinc fingers"/>
    <property type="match status" value="3"/>
</dbReference>
<gene>
    <name evidence="9" type="ORF">ACHHYP_13377</name>
</gene>
<reference evidence="9 10" key="1">
    <citation type="journal article" date="2014" name="Genome Biol. Evol.">
        <title>The secreted proteins of Achlya hypogyna and Thraustotheca clavata identify the ancestral oomycete secretome and reveal gene acquisitions by horizontal gene transfer.</title>
        <authorList>
            <person name="Misner I."/>
            <person name="Blouin N."/>
            <person name="Leonard G."/>
            <person name="Richards T.A."/>
            <person name="Lane C.E."/>
        </authorList>
    </citation>
    <scope>NUCLEOTIDE SEQUENCE [LARGE SCALE GENOMIC DNA]</scope>
    <source>
        <strain evidence="9 10">ATCC 48635</strain>
    </source>
</reference>
<feature type="domain" description="C2H2-type" evidence="8">
    <location>
        <begin position="18"/>
        <end position="47"/>
    </location>
</feature>